<comment type="caution">
    <text evidence="1">The sequence shown here is derived from an EMBL/GenBank/DDBJ whole genome shotgun (WGS) entry which is preliminary data.</text>
</comment>
<sequence length="226" mass="25730">MKSKIIILVFLFILSLSNLSNLSIAKKNTHIFNKIIESANGSIVEYGIRANFEIDENGEKYCLNLLKKLNLSDSNIKISKDGKYYCVDFKSEAVNGYIEYSDYDNYNLVSLNIVRTNNENRLDELINRIDSAINKKDVKYFQYLKAKVPERDNEKLNNEIINMLMIENTSNISTVKLKNGTSTVAYTKQFIPIKDNGKLVDLNFAVCSYGTGTYLIIGTPIIIEAY</sequence>
<keyword evidence="2" id="KW-1185">Reference proteome</keyword>
<evidence type="ECO:0000313" key="1">
    <source>
        <dbReference type="EMBL" id="MFL0245895.1"/>
    </source>
</evidence>
<dbReference type="InterPro" id="IPR036209">
    <property type="entry name" value="YwmB-like_sf"/>
</dbReference>
<dbReference type="RefSeq" id="WP_406768350.1">
    <property type="nucleotide sequence ID" value="NZ_JBJHZZ010000001.1"/>
</dbReference>
<dbReference type="EMBL" id="JBJHZZ010000001">
    <property type="protein sequence ID" value="MFL0245895.1"/>
    <property type="molecule type" value="Genomic_DNA"/>
</dbReference>
<dbReference type="InterPro" id="IPR014794">
    <property type="entry name" value="DUF1779"/>
</dbReference>
<protein>
    <submittedName>
        <fullName evidence="1">YwmB family TATA-box binding protein</fullName>
    </submittedName>
</protein>
<name>A0ABW8T1Z2_9CLOT</name>
<dbReference type="SUPFAM" id="SSF143842">
    <property type="entry name" value="YwmB-like"/>
    <property type="match status" value="1"/>
</dbReference>
<dbReference type="Proteomes" id="UP001623591">
    <property type="component" value="Unassembled WGS sequence"/>
</dbReference>
<dbReference type="Pfam" id="PF08680">
    <property type="entry name" value="DUF1779"/>
    <property type="match status" value="1"/>
</dbReference>
<organism evidence="1 2">
    <name type="scientific">Candidatus Clostridium stratigraminis</name>
    <dbReference type="NCBI Taxonomy" id="3381661"/>
    <lineage>
        <taxon>Bacteria</taxon>
        <taxon>Bacillati</taxon>
        <taxon>Bacillota</taxon>
        <taxon>Clostridia</taxon>
        <taxon>Eubacteriales</taxon>
        <taxon>Clostridiaceae</taxon>
        <taxon>Clostridium</taxon>
    </lineage>
</organism>
<gene>
    <name evidence="1" type="ORF">ACJDUG_02750</name>
</gene>
<proteinExistence type="predicted"/>
<reference evidence="1 2" key="1">
    <citation type="submission" date="2024-11" db="EMBL/GenBank/DDBJ databases">
        <authorList>
            <person name="Heng Y.C."/>
            <person name="Lim A.C.H."/>
            <person name="Lee J.K.Y."/>
            <person name="Kittelmann S."/>
        </authorList>
    </citation>
    <scope>NUCLEOTIDE SEQUENCE [LARGE SCALE GENOMIC DNA]</scope>
    <source>
        <strain evidence="1 2">WILCCON 0185</strain>
    </source>
</reference>
<evidence type="ECO:0000313" key="2">
    <source>
        <dbReference type="Proteomes" id="UP001623591"/>
    </source>
</evidence>
<accession>A0ABW8T1Z2</accession>